<keyword evidence="1" id="KW-0560">Oxidoreductase</keyword>
<dbReference type="SUPFAM" id="SSF56059">
    <property type="entry name" value="Glutathione synthetase ATP-binding domain-like"/>
    <property type="match status" value="1"/>
</dbReference>
<feature type="domain" description="TauD/TfdA-like" evidence="3">
    <location>
        <begin position="480"/>
        <end position="577"/>
    </location>
</feature>
<dbReference type="InterPro" id="IPR050411">
    <property type="entry name" value="AlphaKG_dependent_hydroxylases"/>
</dbReference>
<dbReference type="InterPro" id="IPR042098">
    <property type="entry name" value="TauD-like_sf"/>
</dbReference>
<dbReference type="Proteomes" id="UP001479436">
    <property type="component" value="Unassembled WGS sequence"/>
</dbReference>
<evidence type="ECO:0000259" key="3">
    <source>
        <dbReference type="Pfam" id="PF02668"/>
    </source>
</evidence>
<dbReference type="PANTHER" id="PTHR10696">
    <property type="entry name" value="GAMMA-BUTYROBETAINE HYDROXYLASE-RELATED"/>
    <property type="match status" value="1"/>
</dbReference>
<reference evidence="4 5" key="1">
    <citation type="submission" date="2023-04" db="EMBL/GenBank/DDBJ databases">
        <title>Genome of Basidiobolus ranarum AG-B5.</title>
        <authorList>
            <person name="Stajich J.E."/>
            <person name="Carter-House D."/>
            <person name="Gryganskyi A."/>
        </authorList>
    </citation>
    <scope>NUCLEOTIDE SEQUENCE [LARGE SCALE GENOMIC DNA]</scope>
    <source>
        <strain evidence="4 5">AG-B5</strain>
    </source>
</reference>
<proteinExistence type="predicted"/>
<keyword evidence="2" id="KW-0045">Antibiotic biosynthesis</keyword>
<keyword evidence="5" id="KW-1185">Reference proteome</keyword>
<name>A0ABR2VYF4_9FUNG</name>
<accession>A0ABR2VYF4</accession>
<dbReference type="EMBL" id="JASJQH010007352">
    <property type="protein sequence ID" value="KAK9710281.1"/>
    <property type="molecule type" value="Genomic_DNA"/>
</dbReference>
<sequence>MSFYQVLPSPYVSHQEYCQEQRKLLIASDSDWPYSIHLLANPYPIFCPAHRMQEMKNLQSAIHEGLHLIIDSWWSEPEFYNAIPVPAKLENVLKRLAIHRPYEVGSYRPDFLVPEDDNAPIQVCEINCRFMFNGFLMAQYVQKSIEPWIDGQIFGAVEGSANDNIPSQFLQLFDPAKPLVLIKGREQGYSIHLFQRWFKNSRFADPSELAIVPDPTSATGYQLVDRVGVIEQCALELHQAELEALDDDLLFELGMRCFNDLRTVTLAHDKRMLALLQSDKLRLLGLSDSHHQVLRDGIAPTFLPTDEQFHIAATENHFDPNDWLLKACRLGKGEGIVFGSDASKEEWQALAKSQLELHIPDNFRNLGSFETPVYILQRRIKQKIFRLLISNEGSKDPKTCHWSVVGTFPCINDTFLGAVPWRSSSGDIIAVSRNGTWFPGVTPNGGYSQVEPKYSKKKSWEVPKSAKLTTAGVLPSLSEISEVQTALKKHGFALIKLTEPDPESSYVLSVAEAIGVPIEHSSTHGPLWDIKPIAGGLARSQTDKEFEWHTDCSYVPEPPRYFGLHVLHSDKMGGGTLQLLRVSTLLESLSASVLATLSRNDAFRIMVPQEFYSGTSNIIASLISSDIDEGYLMRFRRDIIEPLDSEAREALQQLELALIRAEEDFVHSLTSEVMDDSTVLIVDNCKWLHSRTGVKDQNRWLRRVRFESKPNQS</sequence>
<organism evidence="4 5">
    <name type="scientific">Basidiobolus ranarum</name>
    <dbReference type="NCBI Taxonomy" id="34480"/>
    <lineage>
        <taxon>Eukaryota</taxon>
        <taxon>Fungi</taxon>
        <taxon>Fungi incertae sedis</taxon>
        <taxon>Zoopagomycota</taxon>
        <taxon>Entomophthoromycotina</taxon>
        <taxon>Basidiobolomycetes</taxon>
        <taxon>Basidiobolales</taxon>
        <taxon>Basidiobolaceae</taxon>
        <taxon>Basidiobolus</taxon>
    </lineage>
</organism>
<dbReference type="Gene3D" id="3.60.130.10">
    <property type="entry name" value="Clavaminate synthase-like"/>
    <property type="match status" value="1"/>
</dbReference>
<comment type="caution">
    <text evidence="4">The sequence shown here is derived from an EMBL/GenBank/DDBJ whole genome shotgun (WGS) entry which is preliminary data.</text>
</comment>
<dbReference type="SUPFAM" id="SSF51197">
    <property type="entry name" value="Clavaminate synthase-like"/>
    <property type="match status" value="1"/>
</dbReference>
<evidence type="ECO:0000313" key="4">
    <source>
        <dbReference type="EMBL" id="KAK9710281.1"/>
    </source>
</evidence>
<protein>
    <recommendedName>
        <fullName evidence="3">TauD/TfdA-like domain-containing protein</fullName>
    </recommendedName>
</protein>
<dbReference type="InterPro" id="IPR003819">
    <property type="entry name" value="TauD/TfdA-like"/>
</dbReference>
<evidence type="ECO:0000256" key="1">
    <source>
        <dbReference type="ARBA" id="ARBA00023002"/>
    </source>
</evidence>
<dbReference type="PANTHER" id="PTHR10696:SF56">
    <property type="entry name" value="TAUD_TFDA-LIKE DOMAIN-CONTAINING PROTEIN"/>
    <property type="match status" value="1"/>
</dbReference>
<evidence type="ECO:0000256" key="2">
    <source>
        <dbReference type="ARBA" id="ARBA00023194"/>
    </source>
</evidence>
<gene>
    <name evidence="4" type="ORF">K7432_008521</name>
</gene>
<evidence type="ECO:0000313" key="5">
    <source>
        <dbReference type="Proteomes" id="UP001479436"/>
    </source>
</evidence>
<dbReference type="Pfam" id="PF02668">
    <property type="entry name" value="TauD"/>
    <property type="match status" value="1"/>
</dbReference>